<evidence type="ECO:0000313" key="4">
    <source>
        <dbReference type="Proteomes" id="UP001242811"/>
    </source>
</evidence>
<dbReference type="Pfam" id="PF00665">
    <property type="entry name" value="rve"/>
    <property type="match status" value="1"/>
</dbReference>
<dbReference type="Proteomes" id="UP001242811">
    <property type="component" value="Unassembled WGS sequence"/>
</dbReference>
<dbReference type="Pfam" id="PF13276">
    <property type="entry name" value="HTH_21"/>
    <property type="match status" value="1"/>
</dbReference>
<evidence type="ECO:0000256" key="1">
    <source>
        <dbReference type="ARBA" id="ARBA00002286"/>
    </source>
</evidence>
<dbReference type="EMBL" id="JAUSWA010000074">
    <property type="protein sequence ID" value="MDQ0497354.1"/>
    <property type="molecule type" value="Genomic_DNA"/>
</dbReference>
<dbReference type="PANTHER" id="PTHR47515:SF2">
    <property type="entry name" value="INTEGRASE CORE DOMAIN PROTEIN"/>
    <property type="match status" value="1"/>
</dbReference>
<comment type="caution">
    <text evidence="3">The sequence shown here is derived from an EMBL/GenBank/DDBJ whole genome shotgun (WGS) entry which is preliminary data.</text>
</comment>
<keyword evidence="4" id="KW-1185">Reference proteome</keyword>
<feature type="domain" description="Integrase catalytic" evidence="2">
    <location>
        <begin position="118"/>
        <end position="297"/>
    </location>
</feature>
<proteinExistence type="predicted"/>
<gene>
    <name evidence="3" type="ORF">QOZ95_005595</name>
</gene>
<dbReference type="SUPFAM" id="SSF53098">
    <property type="entry name" value="Ribonuclease H-like"/>
    <property type="match status" value="1"/>
</dbReference>
<dbReference type="InterPro" id="IPR012337">
    <property type="entry name" value="RNaseH-like_sf"/>
</dbReference>
<name>A0ABU0L7T1_9BACL</name>
<protein>
    <submittedName>
        <fullName evidence="3">Transposase</fullName>
    </submittedName>
</protein>
<dbReference type="NCBIfam" id="NF033516">
    <property type="entry name" value="transpos_IS3"/>
    <property type="match status" value="1"/>
</dbReference>
<dbReference type="PANTHER" id="PTHR47515">
    <property type="entry name" value="LOW CALCIUM RESPONSE LOCUS PROTEIN T"/>
    <property type="match status" value="1"/>
</dbReference>
<accession>A0ABU0L7T1</accession>
<dbReference type="InterPro" id="IPR025948">
    <property type="entry name" value="HTH-like_dom"/>
</dbReference>
<reference evidence="3 4" key="1">
    <citation type="submission" date="2023-07" db="EMBL/GenBank/DDBJ databases">
        <title>Genomic Encyclopedia of Type Strains, Phase IV (KMG-IV): sequencing the most valuable type-strain genomes for metagenomic binning, comparative biology and taxonomic classification.</title>
        <authorList>
            <person name="Goeker M."/>
        </authorList>
    </citation>
    <scope>NUCLEOTIDE SEQUENCE [LARGE SCALE GENOMIC DNA]</scope>
    <source>
        <strain evidence="3 4">DSM 14914</strain>
    </source>
</reference>
<dbReference type="Gene3D" id="3.30.420.10">
    <property type="entry name" value="Ribonuclease H-like superfamily/Ribonuclease H"/>
    <property type="match status" value="1"/>
</dbReference>
<dbReference type="Pfam" id="PF13333">
    <property type="entry name" value="rve_2"/>
    <property type="match status" value="1"/>
</dbReference>
<organism evidence="3 4">
    <name type="scientific">Paenibacillus brasilensis</name>
    <dbReference type="NCBI Taxonomy" id="128574"/>
    <lineage>
        <taxon>Bacteria</taxon>
        <taxon>Bacillati</taxon>
        <taxon>Bacillota</taxon>
        <taxon>Bacilli</taxon>
        <taxon>Bacillales</taxon>
        <taxon>Paenibacillaceae</taxon>
        <taxon>Paenibacillus</taxon>
    </lineage>
</organism>
<sequence>MADKWIKLGHAVSRILRIVGVSEQIYYYRKKQPSNQTSVKHKGGRPVPGFSMTKTGVPMSDGQIQEWLCELLNDETEVYGYRKLTICLQREHHLVINKKKVYRLLAKMKMLQPQRRKRLKHPRKLANNREIKTSNELWEMDIKYGYIAGEQRFFYLLCVIDVLDREVIDFYMGLSCEGKHAAGLIQRTLWQRQLFETEQRPVIRTDNGPQFISHVFEEACVTHDVTHERIPPKTPNKNAHIEPFHSLLEAECLQRYEFSSYREAYETVTSYIRFYNERRMHGSLYDLAPKQFRQAIAMQQVQAKTVKV</sequence>
<evidence type="ECO:0000313" key="3">
    <source>
        <dbReference type="EMBL" id="MDQ0497354.1"/>
    </source>
</evidence>
<dbReference type="InterPro" id="IPR048020">
    <property type="entry name" value="Transpos_IS3"/>
</dbReference>
<dbReference type="PROSITE" id="PS50994">
    <property type="entry name" value="INTEGRASE"/>
    <property type="match status" value="1"/>
</dbReference>
<dbReference type="InterPro" id="IPR036397">
    <property type="entry name" value="RNaseH_sf"/>
</dbReference>
<dbReference type="InterPro" id="IPR001584">
    <property type="entry name" value="Integrase_cat-core"/>
</dbReference>
<evidence type="ECO:0000259" key="2">
    <source>
        <dbReference type="PROSITE" id="PS50994"/>
    </source>
</evidence>
<comment type="function">
    <text evidence="1">Involved in the transposition of the insertion sequence.</text>
</comment>